<keyword evidence="8" id="KW-0472">Membrane</keyword>
<feature type="signal peptide" evidence="10">
    <location>
        <begin position="1"/>
        <end position="19"/>
    </location>
</feature>
<evidence type="ECO:0000313" key="12">
    <source>
        <dbReference type="Proteomes" id="UP000660262"/>
    </source>
</evidence>
<evidence type="ECO:0000256" key="7">
    <source>
        <dbReference type="ARBA" id="ARBA00022989"/>
    </source>
</evidence>
<gene>
    <name evidence="11" type="ORF">PPROV_000368700</name>
</gene>
<name>A0A830HD22_9CHLO</name>
<evidence type="ECO:0000256" key="3">
    <source>
        <dbReference type="ARBA" id="ARBA00020105"/>
    </source>
</evidence>
<evidence type="ECO:0000256" key="1">
    <source>
        <dbReference type="ARBA" id="ARBA00004115"/>
    </source>
</evidence>
<evidence type="ECO:0000256" key="5">
    <source>
        <dbReference type="ARBA" id="ARBA00022729"/>
    </source>
</evidence>
<dbReference type="EMBL" id="BNJQ01000009">
    <property type="protein sequence ID" value="GHP04935.1"/>
    <property type="molecule type" value="Genomic_DNA"/>
</dbReference>
<reference evidence="11" key="1">
    <citation type="submission" date="2020-10" db="EMBL/GenBank/DDBJ databases">
        <title>Unveiling of a novel bifunctional photoreceptor, Dualchrome1, isolated from a cosmopolitan green alga.</title>
        <authorList>
            <person name="Suzuki S."/>
            <person name="Kawachi M."/>
        </authorList>
    </citation>
    <scope>NUCLEOTIDE SEQUENCE</scope>
    <source>
        <strain evidence="11">NIES 2893</strain>
    </source>
</reference>
<evidence type="ECO:0000256" key="4">
    <source>
        <dbReference type="ARBA" id="ARBA00022692"/>
    </source>
</evidence>
<evidence type="ECO:0000256" key="9">
    <source>
        <dbReference type="SAM" id="MobiDB-lite"/>
    </source>
</evidence>
<feature type="chain" id="PRO_5032821121" description="ER membrane protein complex subunit 10" evidence="10">
    <location>
        <begin position="20"/>
        <end position="284"/>
    </location>
</feature>
<keyword evidence="7" id="KW-1133">Transmembrane helix</keyword>
<organism evidence="11 12">
    <name type="scientific">Pycnococcus provasolii</name>
    <dbReference type="NCBI Taxonomy" id="41880"/>
    <lineage>
        <taxon>Eukaryota</taxon>
        <taxon>Viridiplantae</taxon>
        <taxon>Chlorophyta</taxon>
        <taxon>Pseudoscourfieldiophyceae</taxon>
        <taxon>Pseudoscourfieldiales</taxon>
        <taxon>Pycnococcaceae</taxon>
        <taxon>Pycnococcus</taxon>
    </lineage>
</organism>
<dbReference type="Pfam" id="PF21203">
    <property type="entry name" value="ECM10"/>
    <property type="match status" value="1"/>
</dbReference>
<keyword evidence="4" id="KW-0812">Transmembrane</keyword>
<dbReference type="PANTHER" id="PTHR21397">
    <property type="entry name" value="CHROMATIN COMPLEXES SUBUNIT BAP18-RELATED"/>
    <property type="match status" value="1"/>
</dbReference>
<dbReference type="OrthoDB" id="1894652at2759"/>
<keyword evidence="5 10" id="KW-0732">Signal</keyword>
<dbReference type="GO" id="GO:0005789">
    <property type="term" value="C:endoplasmic reticulum membrane"/>
    <property type="evidence" value="ECO:0007669"/>
    <property type="project" value="UniProtKB-SubCell"/>
</dbReference>
<sequence length="284" mass="30426">MPRLLVLLLLALSALGAYAQDFSEADNSQASAVDAFDEFEVDTDASGASAAFTEVSVPMQHSFDGKKWEEAATLTAQKQREGISGVRVSRLRVRRNAGNAQSSKAFQALVDNDAMYRVRVPSGVLGEVKEGASADDYVVAFVKARCLAHAGMSEHVTLHMDSVGRVVALAYRTPSGQCAPDLAPLKQDTWSFARATANVQYARVAPGLKGMHVAPDRPDSETSTTLGPDGQPVAKKPKTFFQRNWMFIMPAMFIIMNIINPPPQQQQGGGQRKAAAGGAAKKSS</sequence>
<dbReference type="AlphaFoldDB" id="A0A830HD22"/>
<dbReference type="CDD" id="cd22209">
    <property type="entry name" value="EMC10"/>
    <property type="match status" value="1"/>
</dbReference>
<keyword evidence="12" id="KW-1185">Reference proteome</keyword>
<feature type="compositionally biased region" description="Low complexity" evidence="9">
    <location>
        <begin position="272"/>
        <end position="284"/>
    </location>
</feature>
<keyword evidence="6" id="KW-0256">Endoplasmic reticulum</keyword>
<protein>
    <recommendedName>
        <fullName evidence="3">ER membrane protein complex subunit 10</fullName>
    </recommendedName>
</protein>
<evidence type="ECO:0000256" key="2">
    <source>
        <dbReference type="ARBA" id="ARBA00007695"/>
    </source>
</evidence>
<dbReference type="Proteomes" id="UP000660262">
    <property type="component" value="Unassembled WGS sequence"/>
</dbReference>
<comment type="subcellular location">
    <subcellularLocation>
        <location evidence="1">Endoplasmic reticulum membrane</location>
        <topology evidence="1">Single-pass type I membrane protein</topology>
    </subcellularLocation>
</comment>
<comment type="caution">
    <text evidence="11">The sequence shown here is derived from an EMBL/GenBank/DDBJ whole genome shotgun (WGS) entry which is preliminary data.</text>
</comment>
<feature type="region of interest" description="Disordered" evidence="9">
    <location>
        <begin position="210"/>
        <end position="235"/>
    </location>
</feature>
<proteinExistence type="inferred from homology"/>
<dbReference type="PANTHER" id="PTHR21397:SF4">
    <property type="entry name" value="ER MEMBRANE PROTEIN COMPLEX SUBUNIT 10"/>
    <property type="match status" value="1"/>
</dbReference>
<evidence type="ECO:0000256" key="8">
    <source>
        <dbReference type="ARBA" id="ARBA00023136"/>
    </source>
</evidence>
<comment type="similarity">
    <text evidence="2">Belongs to the EMC10 family.</text>
</comment>
<evidence type="ECO:0000256" key="10">
    <source>
        <dbReference type="SAM" id="SignalP"/>
    </source>
</evidence>
<evidence type="ECO:0000313" key="11">
    <source>
        <dbReference type="EMBL" id="GHP04935.1"/>
    </source>
</evidence>
<evidence type="ECO:0000256" key="6">
    <source>
        <dbReference type="ARBA" id="ARBA00022824"/>
    </source>
</evidence>
<feature type="region of interest" description="Disordered" evidence="9">
    <location>
        <begin position="260"/>
        <end position="284"/>
    </location>
</feature>
<accession>A0A830HD22</accession>